<dbReference type="Gene3D" id="1.20.1250.20">
    <property type="entry name" value="MFS general substrate transporter like domains"/>
    <property type="match status" value="1"/>
</dbReference>
<feature type="transmembrane region" description="Helical" evidence="7">
    <location>
        <begin position="382"/>
        <end position="403"/>
    </location>
</feature>
<evidence type="ECO:0000256" key="6">
    <source>
        <dbReference type="SAM" id="MobiDB-lite"/>
    </source>
</evidence>
<evidence type="ECO:0000313" key="10">
    <source>
        <dbReference type="Proteomes" id="UP000504636"/>
    </source>
</evidence>
<feature type="transmembrane region" description="Helical" evidence="7">
    <location>
        <begin position="202"/>
        <end position="222"/>
    </location>
</feature>
<keyword evidence="3 7" id="KW-0812">Transmembrane</keyword>
<feature type="transmembrane region" description="Helical" evidence="7">
    <location>
        <begin position="415"/>
        <end position="438"/>
    </location>
</feature>
<evidence type="ECO:0000256" key="2">
    <source>
        <dbReference type="ARBA" id="ARBA00008335"/>
    </source>
</evidence>
<feature type="transmembrane region" description="Helical" evidence="7">
    <location>
        <begin position="450"/>
        <end position="473"/>
    </location>
</feature>
<sequence length="487" mass="52900">MPLGDSPPLILTESHTTTRPGPNVVTWDSPEDPQNPLNWPPLTRWTLIILVSAAAFTSGLASSIFAPAVPTLMEEFNTTNQALGTFVVTIFVLGMATGPILFGPLSELYGRMIVQHIGNIGLLIMTIACAVSSSFEMMIGFRLVQGIFGAVPLTNGGALIADMVRQERRGRAMGFYTVGVLLAPVVGPVAGGFLSQAKGWRWTFWLLAILQGALTLVSLLVWRESYMPLLLSRKTRRLRKETGNQALYTTFDKGLSPRAHFMNGILRAGKMLVFSAIVPSISIYIGVAFSYFYLLLATLTPIFERIYGFGPGVVGLVYLGLGVGFFTGLTLFSLFSDRILRGLAARNGGVMKPEFRLPPAFLGAISTPIALFWYGWTAQAKTHWILPIAGTGFIGLANSLLFMSLTTYLIDAFTVYAASAVAACVIVRSIMAAVLPLAAPKMYDSLGIGWGNSLLAFLALAMVPVPWVLFIYGERIRNWDAARVKRL</sequence>
<dbReference type="Proteomes" id="UP000504636">
    <property type="component" value="Unplaced"/>
</dbReference>
<dbReference type="CDD" id="cd17323">
    <property type="entry name" value="MFS_Tpo1_MDR_like"/>
    <property type="match status" value="1"/>
</dbReference>
<dbReference type="RefSeq" id="XP_033570335.1">
    <property type="nucleotide sequence ID" value="XM_033716151.1"/>
</dbReference>
<comment type="similarity">
    <text evidence="2">Belongs to the major facilitator superfamily.</text>
</comment>
<gene>
    <name evidence="9 11" type="ORF">BDZ99DRAFT_399858</name>
</gene>
<dbReference type="PANTHER" id="PTHR23502:SF68">
    <property type="entry name" value="MULTIDRUG TRANSPORTER, PUTATIVE (AFU_ORTHOLOGUE AFUA_3G01120)-RELATED"/>
    <property type="match status" value="1"/>
</dbReference>
<dbReference type="Pfam" id="PF07690">
    <property type="entry name" value="MFS_1"/>
    <property type="match status" value="1"/>
</dbReference>
<evidence type="ECO:0000256" key="3">
    <source>
        <dbReference type="ARBA" id="ARBA00022692"/>
    </source>
</evidence>
<evidence type="ECO:0000259" key="8">
    <source>
        <dbReference type="PROSITE" id="PS50850"/>
    </source>
</evidence>
<dbReference type="InterPro" id="IPR011701">
    <property type="entry name" value="MFS"/>
</dbReference>
<dbReference type="EMBL" id="MU003718">
    <property type="protein sequence ID" value="KAF2803371.1"/>
    <property type="molecule type" value="Genomic_DNA"/>
</dbReference>
<accession>A0A6A6Y3G2</accession>
<feature type="transmembrane region" description="Helical" evidence="7">
    <location>
        <begin position="45"/>
        <end position="66"/>
    </location>
</feature>
<dbReference type="GO" id="GO:0022857">
    <property type="term" value="F:transmembrane transporter activity"/>
    <property type="evidence" value="ECO:0007669"/>
    <property type="project" value="InterPro"/>
</dbReference>
<name>A0A6A6Y3G2_9PEZI</name>
<evidence type="ECO:0000313" key="9">
    <source>
        <dbReference type="EMBL" id="KAF2803371.1"/>
    </source>
</evidence>
<reference evidence="9 11" key="1">
    <citation type="journal article" date="2020" name="Stud. Mycol.">
        <title>101 Dothideomycetes genomes: a test case for predicting lifestyles and emergence of pathogens.</title>
        <authorList>
            <person name="Haridas S."/>
            <person name="Albert R."/>
            <person name="Binder M."/>
            <person name="Bloem J."/>
            <person name="Labutti K."/>
            <person name="Salamov A."/>
            <person name="Andreopoulos B."/>
            <person name="Baker S."/>
            <person name="Barry K."/>
            <person name="Bills G."/>
            <person name="Bluhm B."/>
            <person name="Cannon C."/>
            <person name="Castanera R."/>
            <person name="Culley D."/>
            <person name="Daum C."/>
            <person name="Ezra D."/>
            <person name="Gonzalez J."/>
            <person name="Henrissat B."/>
            <person name="Kuo A."/>
            <person name="Liang C."/>
            <person name="Lipzen A."/>
            <person name="Lutzoni F."/>
            <person name="Magnuson J."/>
            <person name="Mondo S."/>
            <person name="Nolan M."/>
            <person name="Ohm R."/>
            <person name="Pangilinan J."/>
            <person name="Park H.-J."/>
            <person name="Ramirez L."/>
            <person name="Alfaro M."/>
            <person name="Sun H."/>
            <person name="Tritt A."/>
            <person name="Yoshinaga Y."/>
            <person name="Zwiers L.-H."/>
            <person name="Turgeon B."/>
            <person name="Goodwin S."/>
            <person name="Spatafora J."/>
            <person name="Crous P."/>
            <person name="Grigoriev I."/>
        </authorList>
    </citation>
    <scope>NUCLEOTIDE SEQUENCE</scope>
    <source>
        <strain evidence="9 11">CBS 304.34</strain>
    </source>
</reference>
<dbReference type="AlphaFoldDB" id="A0A6A6Y3G2"/>
<evidence type="ECO:0000256" key="5">
    <source>
        <dbReference type="ARBA" id="ARBA00023136"/>
    </source>
</evidence>
<dbReference type="PROSITE" id="PS50850">
    <property type="entry name" value="MFS"/>
    <property type="match status" value="1"/>
</dbReference>
<reference evidence="11" key="3">
    <citation type="submission" date="2025-04" db="UniProtKB">
        <authorList>
            <consortium name="RefSeq"/>
        </authorList>
    </citation>
    <scope>IDENTIFICATION</scope>
    <source>
        <strain evidence="11">CBS 304.34</strain>
    </source>
</reference>
<evidence type="ECO:0000313" key="11">
    <source>
        <dbReference type="RefSeq" id="XP_033570335.1"/>
    </source>
</evidence>
<feature type="transmembrane region" description="Helical" evidence="7">
    <location>
        <begin position="86"/>
        <end position="105"/>
    </location>
</feature>
<feature type="region of interest" description="Disordered" evidence="6">
    <location>
        <begin position="1"/>
        <end position="33"/>
    </location>
</feature>
<dbReference type="GeneID" id="54457044"/>
<protein>
    <submittedName>
        <fullName evidence="9 11">MFS general substrate transporter</fullName>
    </submittedName>
</protein>
<feature type="transmembrane region" description="Helical" evidence="7">
    <location>
        <begin position="357"/>
        <end position="376"/>
    </location>
</feature>
<evidence type="ECO:0000256" key="7">
    <source>
        <dbReference type="SAM" id="Phobius"/>
    </source>
</evidence>
<feature type="transmembrane region" description="Helical" evidence="7">
    <location>
        <begin position="316"/>
        <end position="336"/>
    </location>
</feature>
<dbReference type="GO" id="GO:0016020">
    <property type="term" value="C:membrane"/>
    <property type="evidence" value="ECO:0007669"/>
    <property type="project" value="UniProtKB-SubCell"/>
</dbReference>
<dbReference type="PANTHER" id="PTHR23502">
    <property type="entry name" value="MAJOR FACILITATOR SUPERFAMILY"/>
    <property type="match status" value="1"/>
</dbReference>
<organism evidence="9">
    <name type="scientific">Mytilinidion resinicola</name>
    <dbReference type="NCBI Taxonomy" id="574789"/>
    <lineage>
        <taxon>Eukaryota</taxon>
        <taxon>Fungi</taxon>
        <taxon>Dikarya</taxon>
        <taxon>Ascomycota</taxon>
        <taxon>Pezizomycotina</taxon>
        <taxon>Dothideomycetes</taxon>
        <taxon>Pleosporomycetidae</taxon>
        <taxon>Mytilinidiales</taxon>
        <taxon>Mytilinidiaceae</taxon>
        <taxon>Mytilinidion</taxon>
    </lineage>
</organism>
<reference evidence="11" key="2">
    <citation type="submission" date="2020-04" db="EMBL/GenBank/DDBJ databases">
        <authorList>
            <consortium name="NCBI Genome Project"/>
        </authorList>
    </citation>
    <scope>NUCLEOTIDE SEQUENCE</scope>
    <source>
        <strain evidence="11">CBS 304.34</strain>
    </source>
</reference>
<comment type="subcellular location">
    <subcellularLocation>
        <location evidence="1">Membrane</location>
        <topology evidence="1">Multi-pass membrane protein</topology>
    </subcellularLocation>
</comment>
<dbReference type="InterPro" id="IPR036259">
    <property type="entry name" value="MFS_trans_sf"/>
</dbReference>
<dbReference type="OrthoDB" id="5296287at2759"/>
<feature type="transmembrane region" description="Helical" evidence="7">
    <location>
        <begin position="173"/>
        <end position="196"/>
    </location>
</feature>
<keyword evidence="10" id="KW-1185">Reference proteome</keyword>
<proteinExistence type="inferred from homology"/>
<dbReference type="FunFam" id="1.20.1250.20:FF:000011">
    <property type="entry name" value="MFS multidrug transporter, putative"/>
    <property type="match status" value="1"/>
</dbReference>
<evidence type="ECO:0000256" key="4">
    <source>
        <dbReference type="ARBA" id="ARBA00022989"/>
    </source>
</evidence>
<keyword evidence="5 7" id="KW-0472">Membrane</keyword>
<keyword evidence="4 7" id="KW-1133">Transmembrane helix</keyword>
<feature type="domain" description="Major facilitator superfamily (MFS) profile" evidence="8">
    <location>
        <begin position="47"/>
        <end position="476"/>
    </location>
</feature>
<dbReference type="SUPFAM" id="SSF103473">
    <property type="entry name" value="MFS general substrate transporter"/>
    <property type="match status" value="1"/>
</dbReference>
<evidence type="ECO:0000256" key="1">
    <source>
        <dbReference type="ARBA" id="ARBA00004141"/>
    </source>
</evidence>
<feature type="transmembrane region" description="Helical" evidence="7">
    <location>
        <begin position="272"/>
        <end position="296"/>
    </location>
</feature>
<feature type="transmembrane region" description="Helical" evidence="7">
    <location>
        <begin position="117"/>
        <end position="135"/>
    </location>
</feature>
<dbReference type="InterPro" id="IPR020846">
    <property type="entry name" value="MFS_dom"/>
</dbReference>